<reference evidence="2 3" key="1">
    <citation type="submission" date="2019-01" db="EMBL/GenBank/DDBJ databases">
        <title>Spirosoma flava sp. nov., a propanil-degrading bacterium isolated from herbicide-contaminated soil.</title>
        <authorList>
            <person name="Zhang L."/>
            <person name="Jiang J.-D."/>
        </authorList>
    </citation>
    <scope>NUCLEOTIDE SEQUENCE [LARGE SCALE GENOMIC DNA]</scope>
    <source>
        <strain evidence="2 3">TY50</strain>
    </source>
</reference>
<feature type="chain" id="PRO_5020638441" description="DUF3108 domain-containing protein" evidence="1">
    <location>
        <begin position="23"/>
        <end position="253"/>
    </location>
</feature>
<protein>
    <recommendedName>
        <fullName evidence="4">DUF3108 domain-containing protein</fullName>
    </recommendedName>
</protein>
<evidence type="ECO:0000313" key="2">
    <source>
        <dbReference type="EMBL" id="RYC69057.1"/>
    </source>
</evidence>
<dbReference type="Proteomes" id="UP000290407">
    <property type="component" value="Unassembled WGS sequence"/>
</dbReference>
<keyword evidence="1" id="KW-0732">Signal</keyword>
<proteinExistence type="predicted"/>
<name>A0A4Q2UI12_9BACT</name>
<organism evidence="2 3">
    <name type="scientific">Spirosoma sordidisoli</name>
    <dbReference type="NCBI Taxonomy" id="2502893"/>
    <lineage>
        <taxon>Bacteria</taxon>
        <taxon>Pseudomonadati</taxon>
        <taxon>Bacteroidota</taxon>
        <taxon>Cytophagia</taxon>
        <taxon>Cytophagales</taxon>
        <taxon>Cytophagaceae</taxon>
        <taxon>Spirosoma</taxon>
    </lineage>
</organism>
<dbReference type="EMBL" id="SBLB01000004">
    <property type="protein sequence ID" value="RYC69057.1"/>
    <property type="molecule type" value="Genomic_DNA"/>
</dbReference>
<gene>
    <name evidence="2" type="ORF">EQG79_16795</name>
</gene>
<dbReference type="PROSITE" id="PS51257">
    <property type="entry name" value="PROKAR_LIPOPROTEIN"/>
    <property type="match status" value="1"/>
</dbReference>
<feature type="signal peptide" evidence="1">
    <location>
        <begin position="1"/>
        <end position="22"/>
    </location>
</feature>
<sequence length="253" mass="28658">MKTQLIYVIALLAALSACTPQAQVVTLRGSNVQPAADGFVLDTDTLTLRYSFSSERGQMVVSLVNKLDRPLYVDWKRSSFIIGEDKMDYWTDVADVNLATSSYTSRYWRYTIGSVAGTISKDDAVSFIPPRTRLEKRRFVVVPNGALRLTGTPTVRNERPNWNPERKKPIDIAVYSYEPSESPLRFRNYLTLSTDKDFKSEFHLDTSFWAAGVEVMPKLQVMGPMVQQFNGTYSAQVPFKKNDGFYIPLPAQQ</sequence>
<evidence type="ECO:0000313" key="3">
    <source>
        <dbReference type="Proteomes" id="UP000290407"/>
    </source>
</evidence>
<dbReference type="AlphaFoldDB" id="A0A4Q2UI12"/>
<accession>A0A4Q2UI12</accession>
<comment type="caution">
    <text evidence="2">The sequence shown here is derived from an EMBL/GenBank/DDBJ whole genome shotgun (WGS) entry which is preliminary data.</text>
</comment>
<keyword evidence="3" id="KW-1185">Reference proteome</keyword>
<dbReference type="RefSeq" id="WP_077922531.1">
    <property type="nucleotide sequence ID" value="NZ_SBLB01000004.1"/>
</dbReference>
<evidence type="ECO:0008006" key="4">
    <source>
        <dbReference type="Google" id="ProtNLM"/>
    </source>
</evidence>
<evidence type="ECO:0000256" key="1">
    <source>
        <dbReference type="SAM" id="SignalP"/>
    </source>
</evidence>